<feature type="transmembrane region" description="Helical" evidence="11">
    <location>
        <begin position="164"/>
        <end position="186"/>
    </location>
</feature>
<organism evidence="13 14">
    <name type="scientific">Candidatus Bealeia paramacronuclearis</name>
    <dbReference type="NCBI Taxonomy" id="1921001"/>
    <lineage>
        <taxon>Bacteria</taxon>
        <taxon>Pseudomonadati</taxon>
        <taxon>Pseudomonadota</taxon>
        <taxon>Alphaproteobacteria</taxon>
        <taxon>Holosporales</taxon>
        <taxon>Holosporaceae</taxon>
        <taxon>Candidatus Bealeia</taxon>
    </lineage>
</organism>
<evidence type="ECO:0000313" key="14">
    <source>
        <dbReference type="Proteomes" id="UP001330434"/>
    </source>
</evidence>
<gene>
    <name evidence="11" type="primary">ubiA</name>
    <name evidence="13" type="ORF">Bealeia1_00022</name>
</gene>
<comment type="subcellular location">
    <subcellularLocation>
        <location evidence="11">Cell inner membrane</location>
        <topology evidence="11">Multi-pass membrane protein</topology>
    </subcellularLocation>
    <subcellularLocation>
        <location evidence="2">Membrane</location>
        <topology evidence="2">Multi-pass membrane protein</topology>
    </subcellularLocation>
</comment>
<feature type="transmembrane region" description="Helical" evidence="11">
    <location>
        <begin position="20"/>
        <end position="38"/>
    </location>
</feature>
<dbReference type="InterPro" id="IPR039653">
    <property type="entry name" value="Prenyltransferase"/>
</dbReference>
<keyword evidence="14" id="KW-1185">Reference proteome</keyword>
<keyword evidence="8 11" id="KW-0812">Transmembrane</keyword>
<feature type="transmembrane region" description="Helical" evidence="11">
    <location>
        <begin position="266"/>
        <end position="286"/>
    </location>
</feature>
<keyword evidence="5 11" id="KW-0997">Cell inner membrane</keyword>
<feature type="transmembrane region" description="Helical" evidence="11">
    <location>
        <begin position="44"/>
        <end position="67"/>
    </location>
</feature>
<keyword evidence="10 11" id="KW-0472">Membrane</keyword>
<dbReference type="InterPro" id="IPR000537">
    <property type="entry name" value="UbiA_prenyltransferase"/>
</dbReference>
<keyword evidence="11" id="KW-0460">Magnesium</keyword>
<feature type="transmembrane region" description="Helical" evidence="11">
    <location>
        <begin position="141"/>
        <end position="158"/>
    </location>
</feature>
<evidence type="ECO:0000256" key="7">
    <source>
        <dbReference type="ARBA" id="ARBA00022688"/>
    </source>
</evidence>
<evidence type="ECO:0000256" key="5">
    <source>
        <dbReference type="ARBA" id="ARBA00022519"/>
    </source>
</evidence>
<keyword evidence="7 11" id="KW-0831">Ubiquinone biosynthesis</keyword>
<dbReference type="PANTHER" id="PTHR11048:SF28">
    <property type="entry name" value="4-HYDROXYBENZOATE POLYPRENYLTRANSFERASE, MITOCHONDRIAL"/>
    <property type="match status" value="1"/>
</dbReference>
<evidence type="ECO:0000256" key="2">
    <source>
        <dbReference type="ARBA" id="ARBA00004141"/>
    </source>
</evidence>
<dbReference type="InterPro" id="IPR006370">
    <property type="entry name" value="HB_polyprenyltransferase-like"/>
</dbReference>
<evidence type="ECO:0000256" key="12">
    <source>
        <dbReference type="NCBIfam" id="TIGR01474"/>
    </source>
</evidence>
<evidence type="ECO:0000256" key="11">
    <source>
        <dbReference type="HAMAP-Rule" id="MF_01635"/>
    </source>
</evidence>
<protein>
    <recommendedName>
        <fullName evidence="11 12">4-hydroxybenzoate octaprenyltransferase</fullName>
        <ecNumber evidence="11 12">2.5.1.39</ecNumber>
    </recommendedName>
    <alternativeName>
        <fullName evidence="11">4-HB polyprenyltransferase</fullName>
    </alternativeName>
</protein>
<keyword evidence="4 11" id="KW-1003">Cell membrane</keyword>
<comment type="similarity">
    <text evidence="3 11">Belongs to the UbiA prenyltransferase family.</text>
</comment>
<feature type="transmembrane region" description="Helical" evidence="11">
    <location>
        <begin position="115"/>
        <end position="132"/>
    </location>
</feature>
<comment type="function">
    <text evidence="11">Catalyzes the prenylation of para-hydroxybenzoate (PHB) with an all-trans polyprenyl group. Mediates the second step in the final reaction sequence of ubiquinone-8 (UQ-8) biosynthesis, which is the condensation of the polyisoprenoid side chain with PHB, generating the first membrane-bound Q intermediate 3-octaprenyl-4-hydroxybenzoate.</text>
</comment>
<sequence length="287" mass="32295">MQRTPILELLFEIMRLHRPVGIWLLMFPCWWGVAYTSSQFPNPWFLMLFAVGSTVMRGAGCIYNDIVDHDLDKKVARTQNRPLARGDLTIPQAIIFMIVLGMIGALILFQFPDKAIAVGLCSLVLVILYPFMKRITYWPQVFLGLTFNWGIWVAWAASGQSLSLGLLFLYLGGILWTLGYDTIYACQDREDDLLMGMKSSAIKFGGSTKPALVLIYSGALFCWSVAGHLAGFHKWFYGGILAMAFHFAWQVLSLDIHHPKNCGKRFVSNIYIGAILFITIVIGKILN</sequence>
<dbReference type="HAMAP" id="MF_01635">
    <property type="entry name" value="UbiA"/>
    <property type="match status" value="1"/>
</dbReference>
<evidence type="ECO:0000256" key="10">
    <source>
        <dbReference type="ARBA" id="ARBA00023136"/>
    </source>
</evidence>
<dbReference type="PROSITE" id="PS00943">
    <property type="entry name" value="UBIA"/>
    <property type="match status" value="1"/>
</dbReference>
<evidence type="ECO:0000256" key="6">
    <source>
        <dbReference type="ARBA" id="ARBA00022679"/>
    </source>
</evidence>
<evidence type="ECO:0000256" key="4">
    <source>
        <dbReference type="ARBA" id="ARBA00022475"/>
    </source>
</evidence>
<keyword evidence="6 11" id="KW-0808">Transferase</keyword>
<dbReference type="RefSeq" id="WP_331256428.1">
    <property type="nucleotide sequence ID" value="NZ_CP133270.1"/>
</dbReference>
<comment type="cofactor">
    <cofactor evidence="1 11">
        <name>Mg(2+)</name>
        <dbReference type="ChEBI" id="CHEBI:18420"/>
    </cofactor>
</comment>
<dbReference type="Proteomes" id="UP001330434">
    <property type="component" value="Chromosome"/>
</dbReference>
<evidence type="ECO:0000256" key="8">
    <source>
        <dbReference type="ARBA" id="ARBA00022692"/>
    </source>
</evidence>
<evidence type="ECO:0000313" key="13">
    <source>
        <dbReference type="EMBL" id="WVX65856.1"/>
    </source>
</evidence>
<feature type="transmembrane region" description="Helical" evidence="11">
    <location>
        <begin position="88"/>
        <end position="109"/>
    </location>
</feature>
<evidence type="ECO:0000256" key="9">
    <source>
        <dbReference type="ARBA" id="ARBA00022989"/>
    </source>
</evidence>
<dbReference type="InterPro" id="IPR030470">
    <property type="entry name" value="UbiA_prenylTrfase_CS"/>
</dbReference>
<dbReference type="PANTHER" id="PTHR11048">
    <property type="entry name" value="PRENYLTRANSFERASES"/>
    <property type="match status" value="1"/>
</dbReference>
<dbReference type="EC" id="2.5.1.39" evidence="11 12"/>
<comment type="pathway">
    <text evidence="11">Cofactor biosynthesis; ubiquinone biosynthesis.</text>
</comment>
<comment type="catalytic activity">
    <reaction evidence="11">
        <text>all-trans-octaprenyl diphosphate + 4-hydroxybenzoate = 4-hydroxy-3-(all-trans-octaprenyl)benzoate + diphosphate</text>
        <dbReference type="Rhea" id="RHEA:27782"/>
        <dbReference type="ChEBI" id="CHEBI:1617"/>
        <dbReference type="ChEBI" id="CHEBI:17879"/>
        <dbReference type="ChEBI" id="CHEBI:33019"/>
        <dbReference type="ChEBI" id="CHEBI:57711"/>
        <dbReference type="EC" id="2.5.1.39"/>
    </reaction>
</comment>
<name>A0ABZ2BZZ9_9PROT</name>
<keyword evidence="9 11" id="KW-1133">Transmembrane helix</keyword>
<feature type="transmembrane region" description="Helical" evidence="11">
    <location>
        <begin position="207"/>
        <end position="229"/>
    </location>
</feature>
<evidence type="ECO:0000256" key="3">
    <source>
        <dbReference type="ARBA" id="ARBA00005985"/>
    </source>
</evidence>
<evidence type="ECO:0000256" key="1">
    <source>
        <dbReference type="ARBA" id="ARBA00001946"/>
    </source>
</evidence>
<feature type="transmembrane region" description="Helical" evidence="11">
    <location>
        <begin position="235"/>
        <end position="254"/>
    </location>
</feature>
<dbReference type="Gene3D" id="1.20.120.1780">
    <property type="entry name" value="UbiA prenyltransferase"/>
    <property type="match status" value="1"/>
</dbReference>
<dbReference type="NCBIfam" id="TIGR01474">
    <property type="entry name" value="ubiA_proteo"/>
    <property type="match status" value="1"/>
</dbReference>
<dbReference type="CDD" id="cd13959">
    <property type="entry name" value="PT_UbiA_COQ2"/>
    <property type="match status" value="1"/>
</dbReference>
<reference evidence="13 14" key="1">
    <citation type="journal article" date="2024" name="Environ. Microbiol.">
        <title>Novel evolutionary insights on the interactions of the Holosporales (Alphaproteobacteria) with eukaryotic hosts from comparative genomics.</title>
        <authorList>
            <person name="Giovannini M."/>
            <person name="Petroni G."/>
            <person name="Castelli M."/>
        </authorList>
    </citation>
    <scope>NUCLEOTIDE SEQUENCE [LARGE SCALE GENOMIC DNA]</scope>
    <source>
        <strain evidence="13 14">US_Bl 15I1</strain>
    </source>
</reference>
<dbReference type="EMBL" id="CP133270">
    <property type="protein sequence ID" value="WVX65856.1"/>
    <property type="molecule type" value="Genomic_DNA"/>
</dbReference>
<dbReference type="InterPro" id="IPR044878">
    <property type="entry name" value="UbiA_sf"/>
</dbReference>
<proteinExistence type="inferred from homology"/>
<accession>A0ABZ2BZZ9</accession>
<dbReference type="Gene3D" id="1.10.357.140">
    <property type="entry name" value="UbiA prenyltransferase"/>
    <property type="match status" value="1"/>
</dbReference>
<dbReference type="Pfam" id="PF01040">
    <property type="entry name" value="UbiA"/>
    <property type="match status" value="1"/>
</dbReference>